<protein>
    <recommendedName>
        <fullName evidence="2">Xaa-Pro dipeptidyl-peptidase-like domain-containing protein</fullName>
    </recommendedName>
</protein>
<dbReference type="InterPro" id="IPR029058">
    <property type="entry name" value="AB_hydrolase_fold"/>
</dbReference>
<dbReference type="PANTHER" id="PTHR22946:SF9">
    <property type="entry name" value="POLYKETIDE TRANSFERASE AF380"/>
    <property type="match status" value="1"/>
</dbReference>
<gene>
    <name evidence="3" type="ORF">SERLADRAFT_444086</name>
</gene>
<keyword evidence="1" id="KW-0378">Hydrolase</keyword>
<dbReference type="KEGG" id="sla:SERLADRAFT_444086"/>
<accession>F8PEH1</accession>
<dbReference type="GeneID" id="18816050"/>
<reference evidence="3" key="1">
    <citation type="submission" date="2011-04" db="EMBL/GenBank/DDBJ databases">
        <title>Evolution of plant cell wall degrading machinery underlies the functional diversity of forest fungi.</title>
        <authorList>
            <consortium name="US DOE Joint Genome Institute (JGI-PGF)"/>
            <person name="Eastwood D.C."/>
            <person name="Floudas D."/>
            <person name="Binder M."/>
            <person name="Majcherczyk A."/>
            <person name="Schneider P."/>
            <person name="Aerts A."/>
            <person name="Asiegbu F.O."/>
            <person name="Baker S.E."/>
            <person name="Barry K."/>
            <person name="Bendiksby M."/>
            <person name="Blumentritt M."/>
            <person name="Coutinho P.M."/>
            <person name="Cullen D."/>
            <person name="Cullen D."/>
            <person name="Gathman A."/>
            <person name="Goodell B."/>
            <person name="Henrissat B."/>
            <person name="Ihrmark K."/>
            <person name="Kauserud H."/>
            <person name="Kohler A."/>
            <person name="LaButti K."/>
            <person name="Lapidus A."/>
            <person name="Lavin J.L."/>
            <person name="Lee Y.-H."/>
            <person name="Lindquist E."/>
            <person name="Lilly W."/>
            <person name="Lucas S."/>
            <person name="Morin E."/>
            <person name="Murat C."/>
            <person name="Oguiza J.A."/>
            <person name="Park J."/>
            <person name="Pisabarro A.G."/>
            <person name="Riley R."/>
            <person name="Rosling A."/>
            <person name="Salamov A."/>
            <person name="Schmidt O."/>
            <person name="Schmutz J."/>
            <person name="Skrede I."/>
            <person name="Stenlid J."/>
            <person name="Wiebenga A."/>
            <person name="Xie X."/>
            <person name="Kues U."/>
            <person name="Hibbett D.S."/>
            <person name="Hoffmeister D."/>
            <person name="Hogberg N."/>
            <person name="Martin F."/>
            <person name="Grigoriev I.V."/>
            <person name="Watkinson S.C."/>
        </authorList>
    </citation>
    <scope>NUCLEOTIDE SEQUENCE</scope>
    <source>
        <strain evidence="3">S7.9</strain>
    </source>
</reference>
<dbReference type="InterPro" id="IPR000383">
    <property type="entry name" value="Xaa-Pro-like_dom"/>
</dbReference>
<evidence type="ECO:0000313" key="3">
    <source>
        <dbReference type="EMBL" id="EGO18503.1"/>
    </source>
</evidence>
<evidence type="ECO:0000256" key="1">
    <source>
        <dbReference type="ARBA" id="ARBA00022801"/>
    </source>
</evidence>
<dbReference type="InterPro" id="IPR050261">
    <property type="entry name" value="FrsA_esterase"/>
</dbReference>
<dbReference type="ESTHER" id="serl9-f8peh1">
    <property type="family name" value="Xaa-Pro-like_dom"/>
</dbReference>
<name>F8PEH1_SERL9</name>
<proteinExistence type="predicted"/>
<organism>
    <name type="scientific">Serpula lacrymans var. lacrymans (strain S7.9)</name>
    <name type="common">Dry rot fungus</name>
    <dbReference type="NCBI Taxonomy" id="578457"/>
    <lineage>
        <taxon>Eukaryota</taxon>
        <taxon>Fungi</taxon>
        <taxon>Dikarya</taxon>
        <taxon>Basidiomycota</taxon>
        <taxon>Agaricomycotina</taxon>
        <taxon>Agaricomycetes</taxon>
        <taxon>Agaricomycetidae</taxon>
        <taxon>Boletales</taxon>
        <taxon>Coniophorineae</taxon>
        <taxon>Serpulaceae</taxon>
        <taxon>Serpula</taxon>
    </lineage>
</organism>
<dbReference type="Pfam" id="PF02129">
    <property type="entry name" value="Peptidase_S15"/>
    <property type="match status" value="1"/>
</dbReference>
<dbReference type="SUPFAM" id="SSF53474">
    <property type="entry name" value="alpha/beta-Hydrolases"/>
    <property type="match status" value="1"/>
</dbReference>
<dbReference type="AlphaFoldDB" id="F8PEH1"/>
<feature type="domain" description="Xaa-Pro dipeptidyl-peptidase-like" evidence="2">
    <location>
        <begin position="15"/>
        <end position="120"/>
    </location>
</feature>
<dbReference type="Proteomes" id="UP000008064">
    <property type="component" value="Unassembled WGS sequence"/>
</dbReference>
<dbReference type="Gene3D" id="3.40.50.1820">
    <property type="entry name" value="alpha/beta hydrolase"/>
    <property type="match status" value="1"/>
</dbReference>
<dbReference type="RefSeq" id="XP_007324783.1">
    <property type="nucleotide sequence ID" value="XM_007324721.1"/>
</dbReference>
<dbReference type="GO" id="GO:0016788">
    <property type="term" value="F:hydrolase activity, acting on ester bonds"/>
    <property type="evidence" value="ECO:0007669"/>
    <property type="project" value="UniProtKB-ARBA"/>
</dbReference>
<dbReference type="PANTHER" id="PTHR22946">
    <property type="entry name" value="DIENELACTONE HYDROLASE DOMAIN-CONTAINING PROTEIN-RELATED"/>
    <property type="match status" value="1"/>
</dbReference>
<evidence type="ECO:0000259" key="2">
    <source>
        <dbReference type="Pfam" id="PF02129"/>
    </source>
</evidence>
<dbReference type="HOGENOM" id="CLU_048587_1_0_1"/>
<dbReference type="OrthoDB" id="2498029at2759"/>
<sequence length="304" mass="33255">MSCEPLKITSIQENVKLDVWFYRPDKPGPYPVVVAGHGLTVIKDAGYAAFAQQWAEGAGWASLIFDYRGFGDSDGEPRNVVGFESQLQDYRSVIEWASSQADFIAEKIVVMGSAWSGLQVADLVVNDGRLAGGMAHCPVLDARATVTSVLPRPKLLFWACIDYLRGKLGFRPIFLRAVGKPGEFAVLNSPSSYAGFTSMFAQGRTPFDRAPNLISPRFITEALSCRPGLALKKALCPMLVVSAEEDDIVPIGITRDIVANADKRVKLVNIRCGHYEIMAGGKGYEANINAQINFLQNLSRIDQH</sequence>
<dbReference type="EMBL" id="GL945448">
    <property type="protein sequence ID" value="EGO18503.1"/>
    <property type="molecule type" value="Genomic_DNA"/>
</dbReference>